<evidence type="ECO:0000313" key="1">
    <source>
        <dbReference type="EMBL" id="MCP2729737.1"/>
    </source>
</evidence>
<dbReference type="Proteomes" id="UP001204953">
    <property type="component" value="Unassembled WGS sequence"/>
</dbReference>
<evidence type="ECO:0000313" key="2">
    <source>
        <dbReference type="Proteomes" id="UP001204953"/>
    </source>
</evidence>
<gene>
    <name evidence="1" type="ORF">NJ959_14890</name>
</gene>
<dbReference type="RefSeq" id="WP_254012514.1">
    <property type="nucleotide sequence ID" value="NZ_JAMZMM010000138.1"/>
</dbReference>
<reference evidence="1" key="1">
    <citation type="submission" date="2022-06" db="EMBL/GenBank/DDBJ databases">
        <title>New cyanobacteria of genus Symplocastrum in benthos of Lake Baikal.</title>
        <authorList>
            <person name="Sorokovikova E."/>
            <person name="Tikhonova I."/>
            <person name="Krasnopeev A."/>
            <person name="Evseev P."/>
            <person name="Gladkikh A."/>
            <person name="Belykh O."/>
        </authorList>
    </citation>
    <scope>NUCLEOTIDE SEQUENCE</scope>
    <source>
        <strain evidence="1">BBK-W-15</strain>
    </source>
</reference>
<keyword evidence="2" id="KW-1185">Reference proteome</keyword>
<comment type="caution">
    <text evidence="1">The sequence shown here is derived from an EMBL/GenBank/DDBJ whole genome shotgun (WGS) entry which is preliminary data.</text>
</comment>
<dbReference type="AlphaFoldDB" id="A0AAE3KSR4"/>
<sequence length="47" mass="5137">MSKPHIEIKTRYLDAGDARSIIEKGTIIGIVTAAKISKPAKKLLRGF</sequence>
<accession>A0AAE3KSR4</accession>
<name>A0AAE3KSR4_9CYAN</name>
<protein>
    <submittedName>
        <fullName evidence="1">Uncharacterized protein</fullName>
    </submittedName>
</protein>
<dbReference type="EMBL" id="JAMZMM010000138">
    <property type="protein sequence ID" value="MCP2729737.1"/>
    <property type="molecule type" value="Genomic_DNA"/>
</dbReference>
<organism evidence="1 2">
    <name type="scientific">Limnofasciculus baicalensis BBK-W-15</name>
    <dbReference type="NCBI Taxonomy" id="2699891"/>
    <lineage>
        <taxon>Bacteria</taxon>
        <taxon>Bacillati</taxon>
        <taxon>Cyanobacteriota</taxon>
        <taxon>Cyanophyceae</taxon>
        <taxon>Coleofasciculales</taxon>
        <taxon>Coleofasciculaceae</taxon>
        <taxon>Limnofasciculus</taxon>
        <taxon>Limnofasciculus baicalensis</taxon>
    </lineage>
</organism>
<proteinExistence type="predicted"/>